<name>A0A816BZZ4_9BILA</name>
<evidence type="ECO:0000313" key="3">
    <source>
        <dbReference type="EMBL" id="CAF4135149.1"/>
    </source>
</evidence>
<evidence type="ECO:0000313" key="2">
    <source>
        <dbReference type="EMBL" id="CAF1617353.1"/>
    </source>
</evidence>
<dbReference type="Proteomes" id="UP000663866">
    <property type="component" value="Unassembled WGS sequence"/>
</dbReference>
<comment type="caution">
    <text evidence="2">The sequence shown here is derived from an EMBL/GenBank/DDBJ whole genome shotgun (WGS) entry which is preliminary data.</text>
</comment>
<dbReference type="EMBL" id="CAJOBJ010009318">
    <property type="protein sequence ID" value="CAF4135149.1"/>
    <property type="molecule type" value="Genomic_DNA"/>
</dbReference>
<evidence type="ECO:0000313" key="5">
    <source>
        <dbReference type="EMBL" id="CAF4333498.1"/>
    </source>
</evidence>
<keyword evidence="7" id="KW-1185">Reference proteome</keyword>
<dbReference type="AlphaFoldDB" id="A0A816BZZ4"/>
<protein>
    <recommendedName>
        <fullName evidence="8">F-box domain-containing protein</fullName>
    </recommendedName>
</protein>
<dbReference type="EMBL" id="CAJOBG010023585">
    <property type="protein sequence ID" value="CAF4333498.1"/>
    <property type="molecule type" value="Genomic_DNA"/>
</dbReference>
<dbReference type="Proteomes" id="UP000681967">
    <property type="component" value="Unassembled WGS sequence"/>
</dbReference>
<proteinExistence type="predicted"/>
<sequence length="611" mass="73621">MCFGRCFYVKNIRKNNIDGNNHFLQRRQVSKKIRRTTFEALPNELIFMLFDYLYFHEIIYAFNKFSSRIQFLLHSYNSYHLNFNHLLTKRQFNVIQSLPLNCQHVKSLILSNNYFSFTNVQECLLQYRIELFYPRLQSLSLVDCDNYQLLSIILLTSNFQQLKYLSIISENYTSLFSDIIEPIRNQILFEIKTLKHFKWNSKKLFFTGIHKTMLNRRSSIEHYEFSWIYTYAIEWLYSHSLNMKSIHIHVTKFDTPFNKEINLKTVIRLKIDKFDSEQKSPLFLEKLSVFSQLKFLELKCDRFYRYDAAILIDGYTWENFIRNNLPQLETFKFFFATYVFHINLKEFIKTFMTDFWLIEKKWYVTWHWDSITNFLYVYTVPYSNDQFIYDGKLVHQESTAKVNDMLNVRCLILRNISKLTISNDRFPNIQTLEIDSISTDVDYNQLNLILKLSSIQTIIINNEIDSELFFDILKKHQRKISIDIAYIDLMNMLRKRGFVAVQFKQVEQLKIAHFRLLESEKKDIISLCNVFPNMKRLIMNYSDSWQVIPILLWNLKKLSFLSMSTSDEMPLFQEMHESTILELLIEQSGGKLKKNNFYYEMSKYTFRLIID</sequence>
<evidence type="ECO:0008006" key="8">
    <source>
        <dbReference type="Google" id="ProtNLM"/>
    </source>
</evidence>
<dbReference type="OrthoDB" id="10064603at2759"/>
<dbReference type="EMBL" id="CAJNOV010008329">
    <property type="protein sequence ID" value="CAF1319747.1"/>
    <property type="molecule type" value="Genomic_DNA"/>
</dbReference>
<dbReference type="Proteomes" id="UP000663834">
    <property type="component" value="Unassembled WGS sequence"/>
</dbReference>
<accession>A0A816BZZ4</accession>
<dbReference type="Proteomes" id="UP000681720">
    <property type="component" value="Unassembled WGS sequence"/>
</dbReference>
<evidence type="ECO:0000313" key="1">
    <source>
        <dbReference type="EMBL" id="CAF1319747.1"/>
    </source>
</evidence>
<reference evidence="2" key="1">
    <citation type="submission" date="2021-02" db="EMBL/GenBank/DDBJ databases">
        <authorList>
            <person name="Nowell W R."/>
        </authorList>
    </citation>
    <scope>NUCLEOTIDE SEQUENCE</scope>
</reference>
<evidence type="ECO:0000313" key="4">
    <source>
        <dbReference type="EMBL" id="CAF4148685.1"/>
    </source>
</evidence>
<evidence type="ECO:0000313" key="7">
    <source>
        <dbReference type="Proteomes" id="UP000663866"/>
    </source>
</evidence>
<dbReference type="Proteomes" id="UP000663855">
    <property type="component" value="Unassembled WGS sequence"/>
</dbReference>
<dbReference type="EMBL" id="CAJNOW010013081">
    <property type="protein sequence ID" value="CAF1617353.1"/>
    <property type="molecule type" value="Genomic_DNA"/>
</dbReference>
<organism evidence="2 6">
    <name type="scientific">Rotaria magnacalcarata</name>
    <dbReference type="NCBI Taxonomy" id="392030"/>
    <lineage>
        <taxon>Eukaryota</taxon>
        <taxon>Metazoa</taxon>
        <taxon>Spiralia</taxon>
        <taxon>Gnathifera</taxon>
        <taxon>Rotifera</taxon>
        <taxon>Eurotatoria</taxon>
        <taxon>Bdelloidea</taxon>
        <taxon>Philodinida</taxon>
        <taxon>Philodinidae</taxon>
        <taxon>Rotaria</taxon>
    </lineage>
</organism>
<evidence type="ECO:0000313" key="6">
    <source>
        <dbReference type="Proteomes" id="UP000663834"/>
    </source>
</evidence>
<gene>
    <name evidence="4" type="ORF">BYL167_LOCUS21417</name>
    <name evidence="1" type="ORF">CJN711_LOCUS17871</name>
    <name evidence="3" type="ORF">GIL414_LOCUS18724</name>
    <name evidence="2" type="ORF">KQP761_LOCUS24187</name>
    <name evidence="5" type="ORF">OVN521_LOCUS32383</name>
</gene>
<dbReference type="EMBL" id="CAJOBH010009766">
    <property type="protein sequence ID" value="CAF4148685.1"/>
    <property type="molecule type" value="Genomic_DNA"/>
</dbReference>